<gene>
    <name evidence="3" type="ORF">BN869_000003280_1</name>
</gene>
<reference evidence="3" key="1">
    <citation type="submission" date="2015-01" db="EMBL/GenBank/DDBJ databases">
        <authorList>
            <person name="Durling Mikael"/>
        </authorList>
    </citation>
    <scope>NUCLEOTIDE SEQUENCE</scope>
</reference>
<organism evidence="3">
    <name type="scientific">Bionectria ochroleuca</name>
    <name type="common">Gliocladium roseum</name>
    <dbReference type="NCBI Taxonomy" id="29856"/>
    <lineage>
        <taxon>Eukaryota</taxon>
        <taxon>Fungi</taxon>
        <taxon>Dikarya</taxon>
        <taxon>Ascomycota</taxon>
        <taxon>Pezizomycotina</taxon>
        <taxon>Sordariomycetes</taxon>
        <taxon>Hypocreomycetidae</taxon>
        <taxon>Hypocreales</taxon>
        <taxon>Bionectriaceae</taxon>
        <taxon>Clonostachys</taxon>
    </lineage>
</organism>
<dbReference type="PANTHER" id="PTHR38121">
    <property type="entry name" value="GH16 DOMAIN-CONTAINING PROTEIN"/>
    <property type="match status" value="1"/>
</dbReference>
<protein>
    <recommendedName>
        <fullName evidence="2">GH16 domain-containing protein</fullName>
    </recommendedName>
</protein>
<evidence type="ECO:0000259" key="2">
    <source>
        <dbReference type="PROSITE" id="PS51762"/>
    </source>
</evidence>
<dbReference type="GO" id="GO:0005975">
    <property type="term" value="P:carbohydrate metabolic process"/>
    <property type="evidence" value="ECO:0007669"/>
    <property type="project" value="InterPro"/>
</dbReference>
<feature type="signal peptide" evidence="1">
    <location>
        <begin position="1"/>
        <end position="18"/>
    </location>
</feature>
<dbReference type="SUPFAM" id="SSF49899">
    <property type="entry name" value="Concanavalin A-like lectins/glucanases"/>
    <property type="match status" value="1"/>
</dbReference>
<dbReference type="AlphaFoldDB" id="A0A0B7JX31"/>
<dbReference type="InterPro" id="IPR000757">
    <property type="entry name" value="Beta-glucanase-like"/>
</dbReference>
<keyword evidence="1" id="KW-0732">Signal</keyword>
<proteinExistence type="predicted"/>
<dbReference type="PANTHER" id="PTHR38121:SF2">
    <property type="entry name" value="ACYLTRANSFERASE 3 DOMAIN-CONTAINING PROTEIN"/>
    <property type="match status" value="1"/>
</dbReference>
<evidence type="ECO:0000313" key="3">
    <source>
        <dbReference type="EMBL" id="CEO47225.1"/>
    </source>
</evidence>
<dbReference type="Gene3D" id="2.60.120.200">
    <property type="match status" value="1"/>
</dbReference>
<feature type="chain" id="PRO_5002117982" description="GH16 domain-containing protein" evidence="1">
    <location>
        <begin position="19"/>
        <end position="258"/>
    </location>
</feature>
<feature type="domain" description="GH16" evidence="2">
    <location>
        <begin position="18"/>
        <end position="258"/>
    </location>
</feature>
<dbReference type="PROSITE" id="PS51762">
    <property type="entry name" value="GH16_2"/>
    <property type="match status" value="1"/>
</dbReference>
<dbReference type="EMBL" id="CDPU01000007">
    <property type="protein sequence ID" value="CEO47225.1"/>
    <property type="molecule type" value="Genomic_DNA"/>
</dbReference>
<name>A0A0B7JX31_BIOOC</name>
<evidence type="ECO:0000256" key="1">
    <source>
        <dbReference type="SAM" id="SignalP"/>
    </source>
</evidence>
<accession>A0A0B7JX31</accession>
<dbReference type="InterPro" id="IPR013320">
    <property type="entry name" value="ConA-like_dom_sf"/>
</dbReference>
<sequence>MAFTKSTWSLVLSAGLSAALTLSPVPPQVDGAWVVSGISFWKSAKYTFENGLPDGLQIANWDTGLNWRADQANAKFNNGYLELWVPGGQNPPAGTKYVGAEVDTLESNIAYGSFRTVAILTETPGVCNGMFTYGGNTQESDIEWLSDPNNTSDRGVNHLWMTNQAVNGNDADKTSIPVTKPANPFEEHEYRIDWLYDRVEWYVDAVKVAETDQNIPWQGCVFAVNNWSNGDIGWSAGPPAQDAVFKVKSIEMYYNTLE</sequence>
<dbReference type="Pfam" id="PF00722">
    <property type="entry name" value="Glyco_hydro_16"/>
    <property type="match status" value="1"/>
</dbReference>
<dbReference type="GO" id="GO:0004553">
    <property type="term" value="F:hydrolase activity, hydrolyzing O-glycosyl compounds"/>
    <property type="evidence" value="ECO:0007669"/>
    <property type="project" value="InterPro"/>
</dbReference>
<dbReference type="CDD" id="cd00413">
    <property type="entry name" value="Glyco_hydrolase_16"/>
    <property type="match status" value="1"/>
</dbReference>